<organism evidence="2 3">
    <name type="scientific">Cirrhinus mrigala</name>
    <name type="common">Mrigala</name>
    <dbReference type="NCBI Taxonomy" id="683832"/>
    <lineage>
        <taxon>Eukaryota</taxon>
        <taxon>Metazoa</taxon>
        <taxon>Chordata</taxon>
        <taxon>Craniata</taxon>
        <taxon>Vertebrata</taxon>
        <taxon>Euteleostomi</taxon>
        <taxon>Actinopterygii</taxon>
        <taxon>Neopterygii</taxon>
        <taxon>Teleostei</taxon>
        <taxon>Ostariophysi</taxon>
        <taxon>Cypriniformes</taxon>
        <taxon>Cyprinidae</taxon>
        <taxon>Labeoninae</taxon>
        <taxon>Labeonini</taxon>
        <taxon>Cirrhinus</taxon>
    </lineage>
</organism>
<keyword evidence="3" id="KW-1185">Reference proteome</keyword>
<dbReference type="Proteomes" id="UP001529510">
    <property type="component" value="Unassembled WGS sequence"/>
</dbReference>
<comment type="caution">
    <text evidence="2">The sequence shown here is derived from an EMBL/GenBank/DDBJ whole genome shotgun (WGS) entry which is preliminary data.</text>
</comment>
<dbReference type="EMBL" id="JAMKFB020000008">
    <property type="protein sequence ID" value="KAL0187339.1"/>
    <property type="molecule type" value="Genomic_DNA"/>
</dbReference>
<feature type="compositionally biased region" description="Low complexity" evidence="1">
    <location>
        <begin position="57"/>
        <end position="79"/>
    </location>
</feature>
<reference evidence="2 3" key="1">
    <citation type="submission" date="2024-05" db="EMBL/GenBank/DDBJ databases">
        <title>Genome sequencing and assembly of Indian major carp, Cirrhinus mrigala (Hamilton, 1822).</title>
        <authorList>
            <person name="Mohindra V."/>
            <person name="Chowdhury L.M."/>
            <person name="Lal K."/>
            <person name="Jena J.K."/>
        </authorList>
    </citation>
    <scope>NUCLEOTIDE SEQUENCE [LARGE SCALE GENOMIC DNA]</scope>
    <source>
        <strain evidence="2">CM1030</strain>
        <tissue evidence="2">Blood</tissue>
    </source>
</reference>
<proteinExistence type="predicted"/>
<sequence length="79" mass="8670">ECFTPFVNGSFFEHDGQPYCEVHYHARRGNPSRAAASQPWARSFILSIFSSTRAPSKSKTTSLTARAASSSSSARKMPD</sequence>
<dbReference type="SUPFAM" id="SSF57716">
    <property type="entry name" value="Glucocorticoid receptor-like (DNA-binding domain)"/>
    <property type="match status" value="1"/>
</dbReference>
<accession>A0ABD0QM81</accession>
<feature type="non-terminal residue" evidence="2">
    <location>
        <position position="1"/>
    </location>
</feature>
<evidence type="ECO:0000256" key="1">
    <source>
        <dbReference type="SAM" id="MobiDB-lite"/>
    </source>
</evidence>
<protein>
    <submittedName>
        <fullName evidence="2">Uncharacterized protein</fullName>
    </submittedName>
</protein>
<dbReference type="AlphaFoldDB" id="A0ABD0QM81"/>
<feature type="region of interest" description="Disordered" evidence="1">
    <location>
        <begin position="53"/>
        <end position="79"/>
    </location>
</feature>
<evidence type="ECO:0000313" key="3">
    <source>
        <dbReference type="Proteomes" id="UP001529510"/>
    </source>
</evidence>
<evidence type="ECO:0000313" key="2">
    <source>
        <dbReference type="EMBL" id="KAL0187339.1"/>
    </source>
</evidence>
<gene>
    <name evidence="2" type="ORF">M9458_019009</name>
</gene>
<dbReference type="Gene3D" id="2.10.110.10">
    <property type="entry name" value="Cysteine Rich Protein"/>
    <property type="match status" value="1"/>
</dbReference>
<name>A0ABD0QM81_CIRMR</name>